<protein>
    <recommendedName>
        <fullName evidence="2">Methyltransferase domain-containing protein</fullName>
    </recommendedName>
</protein>
<dbReference type="RefSeq" id="WP_146587447.1">
    <property type="nucleotide sequence ID" value="NZ_SJPO01000005.1"/>
</dbReference>
<dbReference type="Gene3D" id="3.40.50.150">
    <property type="entry name" value="Vaccinia Virus protein VP39"/>
    <property type="match status" value="1"/>
</dbReference>
<evidence type="ECO:0000313" key="3">
    <source>
        <dbReference type="EMBL" id="TWT77129.1"/>
    </source>
</evidence>
<proteinExistence type="predicted"/>
<feature type="domain" description="Methyltransferase" evidence="2">
    <location>
        <begin position="164"/>
        <end position="270"/>
    </location>
</feature>
<dbReference type="InterPro" id="IPR041698">
    <property type="entry name" value="Methyltransf_25"/>
</dbReference>
<gene>
    <name evidence="3" type="ORF">Pla123a_25600</name>
</gene>
<feature type="region of interest" description="Disordered" evidence="1">
    <location>
        <begin position="339"/>
        <end position="364"/>
    </location>
</feature>
<comment type="caution">
    <text evidence="3">The sequence shown here is derived from an EMBL/GenBank/DDBJ whole genome shotgun (WGS) entry which is preliminary data.</text>
</comment>
<evidence type="ECO:0000313" key="4">
    <source>
        <dbReference type="Proteomes" id="UP000318478"/>
    </source>
</evidence>
<feature type="compositionally biased region" description="Basic and acidic residues" evidence="1">
    <location>
        <begin position="353"/>
        <end position="364"/>
    </location>
</feature>
<keyword evidence="4" id="KW-1185">Reference proteome</keyword>
<dbReference type="CDD" id="cd02440">
    <property type="entry name" value="AdoMet_MTases"/>
    <property type="match status" value="1"/>
</dbReference>
<dbReference type="Pfam" id="PF13649">
    <property type="entry name" value="Methyltransf_25"/>
    <property type="match status" value="1"/>
</dbReference>
<dbReference type="EMBL" id="SJPO01000005">
    <property type="protein sequence ID" value="TWT77129.1"/>
    <property type="molecule type" value="Genomic_DNA"/>
</dbReference>
<dbReference type="SUPFAM" id="SSF53335">
    <property type="entry name" value="S-adenosyl-L-methionine-dependent methyltransferases"/>
    <property type="match status" value="1"/>
</dbReference>
<evidence type="ECO:0000259" key="2">
    <source>
        <dbReference type="Pfam" id="PF13649"/>
    </source>
</evidence>
<accession>A0A5C5YQK5</accession>
<organism evidence="3 4">
    <name type="scientific">Posidoniimonas polymericola</name>
    <dbReference type="NCBI Taxonomy" id="2528002"/>
    <lineage>
        <taxon>Bacteria</taxon>
        <taxon>Pseudomonadati</taxon>
        <taxon>Planctomycetota</taxon>
        <taxon>Planctomycetia</taxon>
        <taxon>Pirellulales</taxon>
        <taxon>Lacipirellulaceae</taxon>
        <taxon>Posidoniimonas</taxon>
    </lineage>
</organism>
<dbReference type="InterPro" id="IPR029063">
    <property type="entry name" value="SAM-dependent_MTases_sf"/>
</dbReference>
<sequence>MLDVEQVTLIDTFFREDVARLTGGLHSLSERVDTEAVARRDEAYEQLLSLLSDSREACRLLEQRLAGDEPALREVQQRFQEAIEPWFSQSWMMDRARTKPQGYAGDYAMLTSIYEAEPKSKGIGGLLDLFFLATELGRAVPARKDAVREFLAGEFEERSGDVRVLNVACGPCREFEDGVACPPQSNVSVTFVDYDEDSLAFAEQQLTQNPGPFEYSFVRYNALRMQAPKRFIEEHGLFDVIYSVGLCDYLSDRQLIAMFKGWKSMLRPGGVLYVAFKDRHRYDKTDYQWLTDWFFLEREEADCRRLFVEAGYSDADLGMSRDASGIILNFAARDSARRRIDSPHSVGPATAAVEDRTPNPEASR</sequence>
<evidence type="ECO:0000256" key="1">
    <source>
        <dbReference type="SAM" id="MobiDB-lite"/>
    </source>
</evidence>
<dbReference type="AlphaFoldDB" id="A0A5C5YQK5"/>
<name>A0A5C5YQK5_9BACT</name>
<reference evidence="3 4" key="1">
    <citation type="submission" date="2019-02" db="EMBL/GenBank/DDBJ databases">
        <title>Deep-cultivation of Planctomycetes and their phenomic and genomic characterization uncovers novel biology.</title>
        <authorList>
            <person name="Wiegand S."/>
            <person name="Jogler M."/>
            <person name="Boedeker C."/>
            <person name="Pinto D."/>
            <person name="Vollmers J."/>
            <person name="Rivas-Marin E."/>
            <person name="Kohn T."/>
            <person name="Peeters S.H."/>
            <person name="Heuer A."/>
            <person name="Rast P."/>
            <person name="Oberbeckmann S."/>
            <person name="Bunk B."/>
            <person name="Jeske O."/>
            <person name="Meyerdierks A."/>
            <person name="Storesund J.E."/>
            <person name="Kallscheuer N."/>
            <person name="Luecker S."/>
            <person name="Lage O.M."/>
            <person name="Pohl T."/>
            <person name="Merkel B.J."/>
            <person name="Hornburger P."/>
            <person name="Mueller R.-W."/>
            <person name="Bruemmer F."/>
            <person name="Labrenz M."/>
            <person name="Spormann A.M."/>
            <person name="Op Den Camp H."/>
            <person name="Overmann J."/>
            <person name="Amann R."/>
            <person name="Jetten M.S.M."/>
            <person name="Mascher T."/>
            <person name="Medema M.H."/>
            <person name="Devos D.P."/>
            <person name="Kaster A.-K."/>
            <person name="Ovreas L."/>
            <person name="Rohde M."/>
            <person name="Galperin M.Y."/>
            <person name="Jogler C."/>
        </authorList>
    </citation>
    <scope>NUCLEOTIDE SEQUENCE [LARGE SCALE GENOMIC DNA]</scope>
    <source>
        <strain evidence="3 4">Pla123a</strain>
    </source>
</reference>
<dbReference type="OrthoDB" id="9811915at2"/>
<dbReference type="Proteomes" id="UP000318478">
    <property type="component" value="Unassembled WGS sequence"/>
</dbReference>